<dbReference type="Gene3D" id="3.40.630.10">
    <property type="entry name" value="Zn peptidases"/>
    <property type="match status" value="1"/>
</dbReference>
<dbReference type="InterPro" id="IPR011650">
    <property type="entry name" value="Peptidase_M20_dimer"/>
</dbReference>
<dbReference type="EMBL" id="JAUKWQ010000008">
    <property type="protein sequence ID" value="MDO1584471.1"/>
    <property type="molecule type" value="Genomic_DNA"/>
</dbReference>
<dbReference type="Pfam" id="PF01546">
    <property type="entry name" value="Peptidase_M20"/>
    <property type="match status" value="1"/>
</dbReference>
<dbReference type="PIRSF" id="PIRSF005962">
    <property type="entry name" value="Pept_M20D_amidohydro"/>
    <property type="match status" value="1"/>
</dbReference>
<dbReference type="NCBIfam" id="TIGR01891">
    <property type="entry name" value="amidohydrolases"/>
    <property type="match status" value="1"/>
</dbReference>
<evidence type="ECO:0000313" key="3">
    <source>
        <dbReference type="EMBL" id="MDO1584471.1"/>
    </source>
</evidence>
<dbReference type="Gene3D" id="3.30.70.360">
    <property type="match status" value="1"/>
</dbReference>
<dbReference type="InterPro" id="IPR017439">
    <property type="entry name" value="Amidohydrolase"/>
</dbReference>
<organism evidence="3 4">
    <name type="scientific">Rhizobium oryzicola</name>
    <dbReference type="NCBI Taxonomy" id="1232668"/>
    <lineage>
        <taxon>Bacteria</taxon>
        <taxon>Pseudomonadati</taxon>
        <taxon>Pseudomonadota</taxon>
        <taxon>Alphaproteobacteria</taxon>
        <taxon>Hyphomicrobiales</taxon>
        <taxon>Rhizobiaceae</taxon>
        <taxon>Rhizobium/Agrobacterium group</taxon>
        <taxon>Rhizobium</taxon>
    </lineage>
</organism>
<proteinExistence type="predicted"/>
<reference evidence="3" key="2">
    <citation type="submission" date="2023-07" db="EMBL/GenBank/DDBJ databases">
        <authorList>
            <person name="Sun H."/>
        </authorList>
    </citation>
    <scope>NUCLEOTIDE SEQUENCE</scope>
    <source>
        <strain evidence="3">05753</strain>
    </source>
</reference>
<accession>A0ABT8T1E6</accession>
<dbReference type="SUPFAM" id="SSF53187">
    <property type="entry name" value="Zn-dependent exopeptidases"/>
    <property type="match status" value="1"/>
</dbReference>
<keyword evidence="1" id="KW-0378">Hydrolase</keyword>
<dbReference type="SUPFAM" id="SSF55031">
    <property type="entry name" value="Bacterial exopeptidase dimerisation domain"/>
    <property type="match status" value="1"/>
</dbReference>
<dbReference type="InterPro" id="IPR036264">
    <property type="entry name" value="Bact_exopeptidase_dim_dom"/>
</dbReference>
<sequence>MPMTESDLSDITLWRRKLHQMPEVSGEEHDTAAEVVRFLQTTAPDDIVTGLGGTGVAAVFESETPGPTVLIRAELDALPIAEISDLPHRSRIEGKGHMCGHDGHMATLVAVAKALQKERPKSGRVILLFQPAEENGAGAAAVLADPAFERLTPDYAFSLHNMPGLPLGFSWMKSGPANCASCGLKISLTGKTAHASLPESGISPAPALAELIPALTGLRSGSIENGDLILATITHVTLGEAAFGIAPGAGELWVTLRTVTDSSMSALRAKAEELARTSAARHGLSVSFSYHDEFRHCWNDEEATALIQQALDQESLPHEAGQIFRASEDFGRFGDVAKSAMFFLGAGENHPALHNPDYDFPDVLIPIGSRVFLRLVRNVLG</sequence>
<name>A0ABT8T1E6_9HYPH</name>
<dbReference type="RefSeq" id="WP_302078763.1">
    <property type="nucleotide sequence ID" value="NZ_JAUKWQ010000008.1"/>
</dbReference>
<dbReference type="InterPro" id="IPR002933">
    <property type="entry name" value="Peptidase_M20"/>
</dbReference>
<reference evidence="3" key="1">
    <citation type="journal article" date="2015" name="Int. J. Syst. Evol. Microbiol.">
        <title>Rhizobium oryzicola sp. nov., potential plant-growth-promoting endophytic bacteria isolated from rice roots.</title>
        <authorList>
            <person name="Zhang X.X."/>
            <person name="Gao J.S."/>
            <person name="Cao Y.H."/>
            <person name="Sheirdil R.A."/>
            <person name="Wang X.C."/>
            <person name="Zhang L."/>
        </authorList>
    </citation>
    <scope>NUCLEOTIDE SEQUENCE</scope>
    <source>
        <strain evidence="3">05753</strain>
    </source>
</reference>
<protein>
    <submittedName>
        <fullName evidence="3">Amidohydrolase</fullName>
    </submittedName>
</protein>
<comment type="caution">
    <text evidence="3">The sequence shown here is derived from an EMBL/GenBank/DDBJ whole genome shotgun (WGS) entry which is preliminary data.</text>
</comment>
<dbReference type="PANTHER" id="PTHR11014:SF169">
    <property type="entry name" value="CLAN MH, FAMILY M20, PEPTIDASE T-LIKE METALLOPEPTIDASE"/>
    <property type="match status" value="1"/>
</dbReference>
<evidence type="ECO:0000256" key="1">
    <source>
        <dbReference type="ARBA" id="ARBA00022801"/>
    </source>
</evidence>
<keyword evidence="4" id="KW-1185">Reference proteome</keyword>
<feature type="domain" description="Peptidase M20 dimerisation" evidence="2">
    <location>
        <begin position="181"/>
        <end position="280"/>
    </location>
</feature>
<dbReference type="PANTHER" id="PTHR11014">
    <property type="entry name" value="PEPTIDASE M20 FAMILY MEMBER"/>
    <property type="match status" value="1"/>
</dbReference>
<gene>
    <name evidence="3" type="ORF">Q2T52_20485</name>
</gene>
<dbReference type="Pfam" id="PF07687">
    <property type="entry name" value="M20_dimer"/>
    <property type="match status" value="1"/>
</dbReference>
<dbReference type="Proteomes" id="UP001169006">
    <property type="component" value="Unassembled WGS sequence"/>
</dbReference>
<evidence type="ECO:0000313" key="4">
    <source>
        <dbReference type="Proteomes" id="UP001169006"/>
    </source>
</evidence>
<evidence type="ECO:0000259" key="2">
    <source>
        <dbReference type="Pfam" id="PF07687"/>
    </source>
</evidence>